<keyword evidence="8" id="KW-0472">Membrane</keyword>
<feature type="domain" description="NodB homology" evidence="13">
    <location>
        <begin position="39"/>
        <end position="232"/>
    </location>
</feature>
<comment type="subcellular location">
    <subcellularLocation>
        <location evidence="2">Cell membrane</location>
        <topology evidence="2">Lipid-anchor</topology>
        <topology evidence="2">GPI-anchor</topology>
    </subcellularLocation>
</comment>
<dbReference type="Proteomes" id="UP001295794">
    <property type="component" value="Unassembled WGS sequence"/>
</dbReference>
<dbReference type="SUPFAM" id="SSF88713">
    <property type="entry name" value="Glycoside hydrolase/deacetylase"/>
    <property type="match status" value="1"/>
</dbReference>
<keyword evidence="11" id="KW-0961">Cell wall biogenesis/degradation</keyword>
<dbReference type="Pfam" id="PF01522">
    <property type="entry name" value="Polysacc_deac_1"/>
    <property type="match status" value="1"/>
</dbReference>
<evidence type="ECO:0000259" key="13">
    <source>
        <dbReference type="PROSITE" id="PS51677"/>
    </source>
</evidence>
<feature type="signal peptide" evidence="12">
    <location>
        <begin position="1"/>
        <end position="17"/>
    </location>
</feature>
<dbReference type="GO" id="GO:0005886">
    <property type="term" value="C:plasma membrane"/>
    <property type="evidence" value="ECO:0007669"/>
    <property type="project" value="UniProtKB-SubCell"/>
</dbReference>
<dbReference type="Gene3D" id="3.20.20.370">
    <property type="entry name" value="Glycoside hydrolase/deacetylase"/>
    <property type="match status" value="1"/>
</dbReference>
<dbReference type="EMBL" id="CAVNYO010000147">
    <property type="protein sequence ID" value="CAK5269415.1"/>
    <property type="molecule type" value="Genomic_DNA"/>
</dbReference>
<evidence type="ECO:0000256" key="4">
    <source>
        <dbReference type="ARBA" id="ARBA00022622"/>
    </source>
</evidence>
<sequence>MRKTALIFLAAAAQVCAGLTLTTRQGSPATLYTGCKDPQTVAMTFVESFGPTIFRLHTHSQMTRRNISDIFTSAGGHCTFLLNGADYACIYGATQVNNLKYAFAAGHQLASLTWSHLDLTTLSANDLRTQVSKLDLAMSRIVGAMPTCLVPPFGSFNDTVLAIVGETKPAVVLWDYDGTNGSPSDIEAGYDSQVASAITNMLALNEETTPTTASQVMPHVVNSFVQAGYKLITVAECIGVDAYYNRTTPTNRTVDWHC</sequence>
<accession>A0AAD2H638</accession>
<gene>
    <name evidence="14" type="ORF">MYCIT1_LOCUS12188</name>
    <name evidence="15" type="ORF">MYCIT1_LOCUS13112</name>
</gene>
<keyword evidence="4" id="KW-0325">Glycoprotein</keyword>
<evidence type="ECO:0000256" key="6">
    <source>
        <dbReference type="ARBA" id="ARBA00022729"/>
    </source>
</evidence>
<evidence type="ECO:0000256" key="3">
    <source>
        <dbReference type="ARBA" id="ARBA00022475"/>
    </source>
</evidence>
<dbReference type="GO" id="GO:0046872">
    <property type="term" value="F:metal ion binding"/>
    <property type="evidence" value="ECO:0007669"/>
    <property type="project" value="UniProtKB-KW"/>
</dbReference>
<protein>
    <recommendedName>
        <fullName evidence="13">NodB homology domain-containing protein</fullName>
    </recommendedName>
</protein>
<organism evidence="14 16">
    <name type="scientific">Mycena citricolor</name>
    <dbReference type="NCBI Taxonomy" id="2018698"/>
    <lineage>
        <taxon>Eukaryota</taxon>
        <taxon>Fungi</taxon>
        <taxon>Dikarya</taxon>
        <taxon>Basidiomycota</taxon>
        <taxon>Agaricomycotina</taxon>
        <taxon>Agaricomycetes</taxon>
        <taxon>Agaricomycetidae</taxon>
        <taxon>Agaricales</taxon>
        <taxon>Marasmiineae</taxon>
        <taxon>Mycenaceae</taxon>
        <taxon>Mycena</taxon>
    </lineage>
</organism>
<keyword evidence="7" id="KW-0378">Hydrolase</keyword>
<evidence type="ECO:0000313" key="16">
    <source>
        <dbReference type="Proteomes" id="UP001295794"/>
    </source>
</evidence>
<evidence type="ECO:0000313" key="14">
    <source>
        <dbReference type="EMBL" id="CAK5268878.1"/>
    </source>
</evidence>
<dbReference type="GO" id="GO:0071555">
    <property type="term" value="P:cell wall organization"/>
    <property type="evidence" value="ECO:0007669"/>
    <property type="project" value="UniProtKB-KW"/>
</dbReference>
<dbReference type="GO" id="GO:0098552">
    <property type="term" value="C:side of membrane"/>
    <property type="evidence" value="ECO:0007669"/>
    <property type="project" value="UniProtKB-KW"/>
</dbReference>
<keyword evidence="4" id="KW-0336">GPI-anchor</keyword>
<dbReference type="PANTHER" id="PTHR46471:SF2">
    <property type="entry name" value="CHITIN DEACETYLASE-RELATED"/>
    <property type="match status" value="1"/>
</dbReference>
<evidence type="ECO:0000256" key="2">
    <source>
        <dbReference type="ARBA" id="ARBA00004609"/>
    </source>
</evidence>
<dbReference type="GO" id="GO:0016810">
    <property type="term" value="F:hydrolase activity, acting on carbon-nitrogen (but not peptide) bonds"/>
    <property type="evidence" value="ECO:0007669"/>
    <property type="project" value="InterPro"/>
</dbReference>
<keyword evidence="9" id="KW-0119">Carbohydrate metabolism</keyword>
<feature type="chain" id="PRO_5042440721" description="NodB homology domain-containing protein" evidence="12">
    <location>
        <begin position="18"/>
        <end position="258"/>
    </location>
</feature>
<dbReference type="PANTHER" id="PTHR46471">
    <property type="entry name" value="CHITIN DEACETYLASE"/>
    <property type="match status" value="1"/>
</dbReference>
<keyword evidence="16" id="KW-1185">Reference proteome</keyword>
<keyword evidence="6 12" id="KW-0732">Signal</keyword>
<evidence type="ECO:0000256" key="10">
    <source>
        <dbReference type="ARBA" id="ARBA00023288"/>
    </source>
</evidence>
<evidence type="ECO:0000256" key="11">
    <source>
        <dbReference type="ARBA" id="ARBA00023316"/>
    </source>
</evidence>
<proteinExistence type="predicted"/>
<evidence type="ECO:0000256" key="9">
    <source>
        <dbReference type="ARBA" id="ARBA00023277"/>
    </source>
</evidence>
<reference evidence="14" key="1">
    <citation type="submission" date="2023-11" db="EMBL/GenBank/DDBJ databases">
        <authorList>
            <person name="De Vega J J."/>
            <person name="De Vega J J."/>
        </authorList>
    </citation>
    <scope>NUCLEOTIDE SEQUENCE</scope>
</reference>
<dbReference type="PROSITE" id="PS51677">
    <property type="entry name" value="NODB"/>
    <property type="match status" value="1"/>
</dbReference>
<keyword evidence="3" id="KW-1003">Cell membrane</keyword>
<keyword evidence="10" id="KW-0449">Lipoprotein</keyword>
<evidence type="ECO:0000256" key="8">
    <source>
        <dbReference type="ARBA" id="ARBA00023136"/>
    </source>
</evidence>
<dbReference type="InterPro" id="IPR002509">
    <property type="entry name" value="NODB_dom"/>
</dbReference>
<evidence type="ECO:0000256" key="7">
    <source>
        <dbReference type="ARBA" id="ARBA00022801"/>
    </source>
</evidence>
<comment type="caution">
    <text evidence="14">The sequence shown here is derived from an EMBL/GenBank/DDBJ whole genome shotgun (WGS) entry which is preliminary data.</text>
</comment>
<dbReference type="GO" id="GO:0005975">
    <property type="term" value="P:carbohydrate metabolic process"/>
    <property type="evidence" value="ECO:0007669"/>
    <property type="project" value="InterPro"/>
</dbReference>
<keyword evidence="5" id="KW-0479">Metal-binding</keyword>
<evidence type="ECO:0000313" key="15">
    <source>
        <dbReference type="EMBL" id="CAK5269415.1"/>
    </source>
</evidence>
<comment type="cofactor">
    <cofactor evidence="1">
        <name>Co(2+)</name>
        <dbReference type="ChEBI" id="CHEBI:48828"/>
    </cofactor>
</comment>
<evidence type="ECO:0000256" key="1">
    <source>
        <dbReference type="ARBA" id="ARBA00001941"/>
    </source>
</evidence>
<dbReference type="InterPro" id="IPR011330">
    <property type="entry name" value="Glyco_hydro/deAcase_b/a-brl"/>
</dbReference>
<dbReference type="EMBL" id="CAVNYO010000138">
    <property type="protein sequence ID" value="CAK5268878.1"/>
    <property type="molecule type" value="Genomic_DNA"/>
</dbReference>
<evidence type="ECO:0000256" key="5">
    <source>
        <dbReference type="ARBA" id="ARBA00022723"/>
    </source>
</evidence>
<name>A0AAD2H638_9AGAR</name>
<evidence type="ECO:0000256" key="12">
    <source>
        <dbReference type="SAM" id="SignalP"/>
    </source>
</evidence>
<dbReference type="AlphaFoldDB" id="A0AAD2H638"/>